<feature type="region of interest" description="Disordered" evidence="1">
    <location>
        <begin position="17"/>
        <end position="38"/>
    </location>
</feature>
<sequence length="249" mass="28254">MEIWTSNTDEQDEEYFSIANKPTSTTNPPKKSSTEPNKEEAITALGGTYEVKSIPLKKAGTIFKGSDERKKFPMWLAAVIIAVPIIILFTLSAISAKKETDKKDDAFLFKTIESKYFTMSYGAEYTADSSIDKKVPFLEKHTLTTPTGGDKTLSIMVKDVKFDYSLDENTAVRARRENSAMYKELPYDFHTKQGLYFTRLDGNYESLVVFIDRSKSLLYEIMFFSPSNFAQNTGLEEEFKGFLSNMTLL</sequence>
<dbReference type="AlphaFoldDB" id="A0A1F4ULR8"/>
<keyword evidence="2" id="KW-1133">Transmembrane helix</keyword>
<accession>A0A1F4ULR8</accession>
<proteinExistence type="predicted"/>
<dbReference type="EMBL" id="MEUV01000020">
    <property type="protein sequence ID" value="OGC45879.1"/>
    <property type="molecule type" value="Genomic_DNA"/>
</dbReference>
<evidence type="ECO:0000256" key="2">
    <source>
        <dbReference type="SAM" id="Phobius"/>
    </source>
</evidence>
<keyword evidence="2" id="KW-0472">Membrane</keyword>
<dbReference type="Proteomes" id="UP000178615">
    <property type="component" value="Unassembled WGS sequence"/>
</dbReference>
<keyword evidence="2" id="KW-0812">Transmembrane</keyword>
<comment type="caution">
    <text evidence="3">The sequence shown here is derived from an EMBL/GenBank/DDBJ whole genome shotgun (WGS) entry which is preliminary data.</text>
</comment>
<organism evidence="3 4">
    <name type="scientific">candidate division WWE3 bacterium RBG_19FT_COMBO_34_6</name>
    <dbReference type="NCBI Taxonomy" id="1802612"/>
    <lineage>
        <taxon>Bacteria</taxon>
        <taxon>Katanobacteria</taxon>
    </lineage>
</organism>
<feature type="transmembrane region" description="Helical" evidence="2">
    <location>
        <begin position="74"/>
        <end position="94"/>
    </location>
</feature>
<evidence type="ECO:0000256" key="1">
    <source>
        <dbReference type="SAM" id="MobiDB-lite"/>
    </source>
</evidence>
<protein>
    <submittedName>
        <fullName evidence="3">Uncharacterized protein</fullName>
    </submittedName>
</protein>
<evidence type="ECO:0000313" key="3">
    <source>
        <dbReference type="EMBL" id="OGC45879.1"/>
    </source>
</evidence>
<evidence type="ECO:0000313" key="4">
    <source>
        <dbReference type="Proteomes" id="UP000178615"/>
    </source>
</evidence>
<feature type="compositionally biased region" description="Low complexity" evidence="1">
    <location>
        <begin position="20"/>
        <end position="31"/>
    </location>
</feature>
<gene>
    <name evidence="3" type="ORF">A2V49_04170</name>
</gene>
<reference evidence="3 4" key="1">
    <citation type="journal article" date="2016" name="Nat. Commun.">
        <title>Thousands of microbial genomes shed light on interconnected biogeochemical processes in an aquifer system.</title>
        <authorList>
            <person name="Anantharaman K."/>
            <person name="Brown C.T."/>
            <person name="Hug L.A."/>
            <person name="Sharon I."/>
            <person name="Castelle C.J."/>
            <person name="Probst A.J."/>
            <person name="Thomas B.C."/>
            <person name="Singh A."/>
            <person name="Wilkins M.J."/>
            <person name="Karaoz U."/>
            <person name="Brodie E.L."/>
            <person name="Williams K.H."/>
            <person name="Hubbard S.S."/>
            <person name="Banfield J.F."/>
        </authorList>
    </citation>
    <scope>NUCLEOTIDE SEQUENCE [LARGE SCALE GENOMIC DNA]</scope>
</reference>
<name>A0A1F4ULR8_UNCKA</name>